<protein>
    <recommendedName>
        <fullName evidence="7 8">Ribulokinase</fullName>
        <ecNumber evidence="7 8">2.7.1.16</ecNumber>
    </recommendedName>
</protein>
<keyword evidence="1 7" id="KW-0808">Transferase</keyword>
<comment type="similarity">
    <text evidence="7 9">Belongs to the ribulokinase family.</text>
</comment>
<dbReference type="Pfam" id="PF00370">
    <property type="entry name" value="FGGY_N"/>
    <property type="match status" value="1"/>
</dbReference>
<dbReference type="SUPFAM" id="SSF53067">
    <property type="entry name" value="Actin-like ATPase domain"/>
    <property type="match status" value="2"/>
</dbReference>
<evidence type="ECO:0000259" key="11">
    <source>
        <dbReference type="Pfam" id="PF00370"/>
    </source>
</evidence>
<evidence type="ECO:0000256" key="10">
    <source>
        <dbReference type="SAM" id="MobiDB-lite"/>
    </source>
</evidence>
<feature type="compositionally biased region" description="Basic and acidic residues" evidence="10">
    <location>
        <begin position="592"/>
        <end position="601"/>
    </location>
</feature>
<evidence type="ECO:0000256" key="8">
    <source>
        <dbReference type="NCBIfam" id="TIGR01234"/>
    </source>
</evidence>
<keyword evidence="5 7" id="KW-0054">Arabinose catabolism</keyword>
<dbReference type="InterPro" id="IPR018483">
    <property type="entry name" value="Carb_kinase_FGGY_CS"/>
</dbReference>
<dbReference type="AlphaFoldDB" id="A0A1H1WAG4"/>
<dbReference type="GO" id="GO:0019150">
    <property type="term" value="F:D-ribulokinase activity"/>
    <property type="evidence" value="ECO:0007669"/>
    <property type="project" value="RHEA"/>
</dbReference>
<feature type="domain" description="Carbohydrate kinase FGGY C-terminal" evidence="12">
    <location>
        <begin position="304"/>
        <end position="501"/>
    </location>
</feature>
<dbReference type="Proteomes" id="UP000198859">
    <property type="component" value="Chromosome I"/>
</dbReference>
<dbReference type="PANTHER" id="PTHR43435">
    <property type="entry name" value="RIBULOKINASE"/>
    <property type="match status" value="1"/>
</dbReference>
<reference evidence="14" key="1">
    <citation type="submission" date="2016-10" db="EMBL/GenBank/DDBJ databases">
        <authorList>
            <person name="Varghese N."/>
            <person name="Submissions S."/>
        </authorList>
    </citation>
    <scope>NUCLEOTIDE SEQUENCE [LARGE SCALE GENOMIC DNA]</scope>
    <source>
        <strain evidence="14">DSM 22127</strain>
    </source>
</reference>
<dbReference type="STRING" id="642780.SAMN04488570_3074"/>
<dbReference type="EMBL" id="LT629757">
    <property type="protein sequence ID" value="SDS93416.1"/>
    <property type="molecule type" value="Genomic_DNA"/>
</dbReference>
<sequence length="601" mass="63194">MTSHTPQPPPSGAPGEHETYVVGVDYGTLSGRALVVRVSDGAELGTATTEYPHAVLETTLPGSEVRLPPDWALQVPEDYRHVLRTAVPAALAEAGVDPAHVVGIATDFTACTMVPTLADGTPLDEVPGLEGRPHAYTKLWKHHAAQPQADRITALAAERGETWLARYGGLISSEWEFAKGLQLLEEDPELYARTERWVEAADWIVWQLCGRYVRNACTAGYKGMLQDGAYPSRDFLAALDPGFADFVVDKVEHPIGELGERAGGLTAEAAAWTGLPEGIAVAVGNVDAHVTAPAARATEPGQMVAIMGTSTCHVMNADVLREVPGMCGVVDGGIVAGRYGYEAGQSGVGDIFGWFVDHGVPPSYAQQARAAGETVHELLTRLASAQQVGEHGLVALDWHSGNRSVLVDHELSGTVVGLTLSTRPEDVYRALLEATAFGARVIVETFRHAGVPVEEFVVAGGLAKNHLLMQVYADVLRLPLSVIGSAQGPALGSAIHAAVAAGAYADVTAAAERMGRVRRGAFLPDEAAALRYDRLYAEYVALHDHFGRGDGLMRRLRALRREAVASRGSAPGSGAGSDDGSGAGSGAGVPEAARETEGALA</sequence>
<keyword evidence="14" id="KW-1185">Reference proteome</keyword>
<evidence type="ECO:0000313" key="14">
    <source>
        <dbReference type="Proteomes" id="UP000198859"/>
    </source>
</evidence>
<dbReference type="CDD" id="cd07781">
    <property type="entry name" value="ASKHA_NBD_FGGY_L-RBK"/>
    <property type="match status" value="1"/>
</dbReference>
<dbReference type="UniPathway" id="UPA00145">
    <property type="reaction ID" value="UER00566"/>
</dbReference>
<evidence type="ECO:0000256" key="9">
    <source>
        <dbReference type="RuleBase" id="RU003455"/>
    </source>
</evidence>
<keyword evidence="6 7" id="KW-0119">Carbohydrate metabolism</keyword>
<dbReference type="InterPro" id="IPR043129">
    <property type="entry name" value="ATPase_NBD"/>
</dbReference>
<comment type="pathway">
    <text evidence="7 9">Carbohydrate degradation; L-arabinose degradation via L-ribulose; D-xylulose 5-phosphate from L-arabinose (bacterial route): step 2/3.</text>
</comment>
<dbReference type="GO" id="GO:0005737">
    <property type="term" value="C:cytoplasm"/>
    <property type="evidence" value="ECO:0007669"/>
    <property type="project" value="TreeGrafter"/>
</dbReference>
<evidence type="ECO:0000259" key="12">
    <source>
        <dbReference type="Pfam" id="PF02782"/>
    </source>
</evidence>
<dbReference type="GO" id="GO:0019569">
    <property type="term" value="P:L-arabinose catabolic process to D-xylulose 5-phosphate"/>
    <property type="evidence" value="ECO:0007669"/>
    <property type="project" value="UniProtKB-UniRule"/>
</dbReference>
<accession>A0A1H1WAG4</accession>
<dbReference type="PROSITE" id="PS00445">
    <property type="entry name" value="FGGY_KINASES_2"/>
    <property type="match status" value="1"/>
</dbReference>
<feature type="region of interest" description="Disordered" evidence="10">
    <location>
        <begin position="565"/>
        <end position="601"/>
    </location>
</feature>
<dbReference type="GO" id="GO:0005524">
    <property type="term" value="F:ATP binding"/>
    <property type="evidence" value="ECO:0007669"/>
    <property type="project" value="UniProtKB-UniRule"/>
</dbReference>
<proteinExistence type="inferred from homology"/>
<dbReference type="Pfam" id="PF02782">
    <property type="entry name" value="FGGY_C"/>
    <property type="match status" value="1"/>
</dbReference>
<evidence type="ECO:0000313" key="13">
    <source>
        <dbReference type="EMBL" id="SDS93416.1"/>
    </source>
</evidence>
<feature type="compositionally biased region" description="Gly residues" evidence="10">
    <location>
        <begin position="571"/>
        <end position="587"/>
    </location>
</feature>
<dbReference type="GO" id="GO:0008741">
    <property type="term" value="F:ribulokinase activity"/>
    <property type="evidence" value="ECO:0007669"/>
    <property type="project" value="UniProtKB-UniRule"/>
</dbReference>
<dbReference type="InterPro" id="IPR018485">
    <property type="entry name" value="FGGY_C"/>
</dbReference>
<organism evidence="13 14">
    <name type="scientific">Nocardioides scoriae</name>
    <dbReference type="NCBI Taxonomy" id="642780"/>
    <lineage>
        <taxon>Bacteria</taxon>
        <taxon>Bacillati</taxon>
        <taxon>Actinomycetota</taxon>
        <taxon>Actinomycetes</taxon>
        <taxon>Propionibacteriales</taxon>
        <taxon>Nocardioidaceae</taxon>
        <taxon>Nocardioides</taxon>
    </lineage>
</organism>
<dbReference type="RefSeq" id="WP_091731406.1">
    <property type="nucleotide sequence ID" value="NZ_LT629757.1"/>
</dbReference>
<evidence type="ECO:0000256" key="2">
    <source>
        <dbReference type="ARBA" id="ARBA00022741"/>
    </source>
</evidence>
<name>A0A1H1WAG4_9ACTN</name>
<feature type="domain" description="Carbohydrate kinase FGGY N-terminal" evidence="11">
    <location>
        <begin position="20"/>
        <end position="291"/>
    </location>
</feature>
<evidence type="ECO:0000256" key="4">
    <source>
        <dbReference type="ARBA" id="ARBA00022840"/>
    </source>
</evidence>
<dbReference type="Gene3D" id="3.30.420.40">
    <property type="match status" value="2"/>
</dbReference>
<dbReference type="InterPro" id="IPR018484">
    <property type="entry name" value="FGGY_N"/>
</dbReference>
<dbReference type="NCBIfam" id="NF003154">
    <property type="entry name" value="PRK04123.1"/>
    <property type="match status" value="1"/>
</dbReference>
<dbReference type="PANTHER" id="PTHR43435:SF4">
    <property type="entry name" value="FGGY CARBOHYDRATE KINASE DOMAIN-CONTAINING PROTEIN"/>
    <property type="match status" value="1"/>
</dbReference>
<evidence type="ECO:0000256" key="5">
    <source>
        <dbReference type="ARBA" id="ARBA00022935"/>
    </source>
</evidence>
<dbReference type="NCBIfam" id="TIGR01234">
    <property type="entry name" value="L-ribulokinase"/>
    <property type="match status" value="1"/>
</dbReference>
<dbReference type="EC" id="2.7.1.16" evidence="7 8"/>
<gene>
    <name evidence="7" type="primary">araB</name>
    <name evidence="13" type="ORF">SAMN04488570_3074</name>
</gene>
<keyword evidence="3 7" id="KW-0418">Kinase</keyword>
<comment type="catalytic activity">
    <reaction evidence="7">
        <text>D-ribulose + ATP = D-ribulose 5-phosphate + ADP + H(+)</text>
        <dbReference type="Rhea" id="RHEA:17601"/>
        <dbReference type="ChEBI" id="CHEBI:15378"/>
        <dbReference type="ChEBI" id="CHEBI:17173"/>
        <dbReference type="ChEBI" id="CHEBI:30616"/>
        <dbReference type="ChEBI" id="CHEBI:58121"/>
        <dbReference type="ChEBI" id="CHEBI:456216"/>
        <dbReference type="EC" id="2.7.1.16"/>
    </reaction>
</comment>
<evidence type="ECO:0000256" key="1">
    <source>
        <dbReference type="ARBA" id="ARBA00022679"/>
    </source>
</evidence>
<keyword evidence="4 7" id="KW-0067">ATP-binding</keyword>
<dbReference type="HAMAP" id="MF_00520">
    <property type="entry name" value="Ribulokinase"/>
    <property type="match status" value="1"/>
</dbReference>
<evidence type="ECO:0000256" key="7">
    <source>
        <dbReference type="HAMAP-Rule" id="MF_00520"/>
    </source>
</evidence>
<evidence type="ECO:0000256" key="3">
    <source>
        <dbReference type="ARBA" id="ARBA00022777"/>
    </source>
</evidence>
<dbReference type="InterPro" id="IPR005929">
    <property type="entry name" value="Ribulokinase"/>
</dbReference>
<evidence type="ECO:0000256" key="6">
    <source>
        <dbReference type="ARBA" id="ARBA00023277"/>
    </source>
</evidence>
<dbReference type="OrthoDB" id="9805576at2"/>
<keyword evidence="2 7" id="KW-0547">Nucleotide-binding</keyword>
<comment type="catalytic activity">
    <reaction evidence="7 9">
        <text>L-ribulose + ATP = L-ribulose 5-phosphate + ADP + H(+)</text>
        <dbReference type="Rhea" id="RHEA:22072"/>
        <dbReference type="ChEBI" id="CHEBI:15378"/>
        <dbReference type="ChEBI" id="CHEBI:16880"/>
        <dbReference type="ChEBI" id="CHEBI:30616"/>
        <dbReference type="ChEBI" id="CHEBI:58226"/>
        <dbReference type="ChEBI" id="CHEBI:456216"/>
        <dbReference type="EC" id="2.7.1.16"/>
    </reaction>
</comment>